<organism evidence="1 2">
    <name type="scientific">Protopolystoma xenopodis</name>
    <dbReference type="NCBI Taxonomy" id="117903"/>
    <lineage>
        <taxon>Eukaryota</taxon>
        <taxon>Metazoa</taxon>
        <taxon>Spiralia</taxon>
        <taxon>Lophotrochozoa</taxon>
        <taxon>Platyhelminthes</taxon>
        <taxon>Monogenea</taxon>
        <taxon>Polyopisthocotylea</taxon>
        <taxon>Polystomatidea</taxon>
        <taxon>Polystomatidae</taxon>
        <taxon>Protopolystoma</taxon>
    </lineage>
</organism>
<dbReference type="Proteomes" id="UP000784294">
    <property type="component" value="Unassembled WGS sequence"/>
</dbReference>
<protein>
    <submittedName>
        <fullName evidence="1">Uncharacterized protein</fullName>
    </submittedName>
</protein>
<proteinExistence type="predicted"/>
<name>A0A3S4ZWM6_9PLAT</name>
<sequence length="107" mass="12011">MPPNSASLQVGLLKRNHLHHRYQMPFAGLLTFLVPPSPTPLANWWLLNIKITVSMTEVVYSLSDLPFPGVFRIRGQSFRCILVNCVAGNCDVFSFLYPFFCIVAGVL</sequence>
<accession>A0A3S4ZWM6</accession>
<comment type="caution">
    <text evidence="1">The sequence shown here is derived from an EMBL/GenBank/DDBJ whole genome shotgun (WGS) entry which is preliminary data.</text>
</comment>
<evidence type="ECO:0000313" key="2">
    <source>
        <dbReference type="Proteomes" id="UP000784294"/>
    </source>
</evidence>
<keyword evidence="2" id="KW-1185">Reference proteome</keyword>
<evidence type="ECO:0000313" key="1">
    <source>
        <dbReference type="EMBL" id="VEL08941.1"/>
    </source>
</evidence>
<dbReference type="AlphaFoldDB" id="A0A3S4ZWM6"/>
<reference evidence="1" key="1">
    <citation type="submission" date="2018-11" db="EMBL/GenBank/DDBJ databases">
        <authorList>
            <consortium name="Pathogen Informatics"/>
        </authorList>
    </citation>
    <scope>NUCLEOTIDE SEQUENCE</scope>
</reference>
<dbReference type="EMBL" id="CAAALY010005114">
    <property type="protein sequence ID" value="VEL08941.1"/>
    <property type="molecule type" value="Genomic_DNA"/>
</dbReference>
<gene>
    <name evidence="1" type="ORF">PXEA_LOCUS2381</name>
</gene>